<accession>A0A560KVJ3</accession>
<evidence type="ECO:0000313" key="4">
    <source>
        <dbReference type="Proteomes" id="UP000321304"/>
    </source>
</evidence>
<name>A0A560KVJ3_9BRAD</name>
<dbReference type="SUPFAM" id="SSF52266">
    <property type="entry name" value="SGNH hydrolase"/>
    <property type="match status" value="1"/>
</dbReference>
<organism evidence="3 4">
    <name type="scientific">Bradyrhizobium macuxiense</name>
    <dbReference type="NCBI Taxonomy" id="1755647"/>
    <lineage>
        <taxon>Bacteria</taxon>
        <taxon>Pseudomonadati</taxon>
        <taxon>Pseudomonadota</taxon>
        <taxon>Alphaproteobacteria</taxon>
        <taxon>Hyphomicrobiales</taxon>
        <taxon>Nitrobacteraceae</taxon>
        <taxon>Bradyrhizobium</taxon>
    </lineage>
</organism>
<reference evidence="3 4" key="1">
    <citation type="submission" date="2019-06" db="EMBL/GenBank/DDBJ databases">
        <title>Genomic Encyclopedia of Type Strains, Phase IV (KMG-V): Genome sequencing to study the core and pangenomes of soil and plant-associated prokaryotes.</title>
        <authorList>
            <person name="Whitman W."/>
        </authorList>
    </citation>
    <scope>NUCLEOTIDE SEQUENCE [LARGE SCALE GENOMIC DNA]</scope>
    <source>
        <strain evidence="3 4">BR 10355</strain>
    </source>
</reference>
<evidence type="ECO:0000259" key="2">
    <source>
        <dbReference type="Pfam" id="PF13472"/>
    </source>
</evidence>
<evidence type="ECO:0000256" key="1">
    <source>
        <dbReference type="SAM" id="SignalP"/>
    </source>
</evidence>
<comment type="caution">
    <text evidence="3">The sequence shown here is derived from an EMBL/GenBank/DDBJ whole genome shotgun (WGS) entry which is preliminary data.</text>
</comment>
<dbReference type="OrthoDB" id="916975at2"/>
<feature type="chain" id="PRO_5022203994" evidence="1">
    <location>
        <begin position="23"/>
        <end position="319"/>
    </location>
</feature>
<protein>
    <submittedName>
        <fullName evidence="3">Lysophospholipase L1-like esterase</fullName>
    </submittedName>
</protein>
<keyword evidence="4" id="KW-1185">Reference proteome</keyword>
<dbReference type="Pfam" id="PF13472">
    <property type="entry name" value="Lipase_GDSL_2"/>
    <property type="match status" value="1"/>
</dbReference>
<proteinExistence type="predicted"/>
<gene>
    <name evidence="3" type="ORF">FBZ93_12257</name>
</gene>
<dbReference type="EMBL" id="VITY01000022">
    <property type="protein sequence ID" value="TWB87276.1"/>
    <property type="molecule type" value="Genomic_DNA"/>
</dbReference>
<dbReference type="GO" id="GO:0016788">
    <property type="term" value="F:hydrolase activity, acting on ester bonds"/>
    <property type="evidence" value="ECO:0007669"/>
    <property type="project" value="UniProtKB-ARBA"/>
</dbReference>
<dbReference type="InterPro" id="IPR013830">
    <property type="entry name" value="SGNH_hydro"/>
</dbReference>
<feature type="signal peptide" evidence="1">
    <location>
        <begin position="1"/>
        <end position="22"/>
    </location>
</feature>
<dbReference type="AlphaFoldDB" id="A0A560KVJ3"/>
<keyword evidence="1" id="KW-0732">Signal</keyword>
<sequence length="319" mass="36297">MRKRFLLSALLLVFWLAGSALAAEGILRLKNSSMKNYDIEMWRYARELKAPSPRPELGHDHIKNASAILQSVEIRTNEWKLRGGPVLPRNQVNRRILFLGGSITLGWGVPESKTTTSRVEAALREKGQSVDVLNGGVGNYNGERYVHRFFYELKGLEPTDIVVQYFLRDAEKLDPTAGNWFLRHSELAVTIWIAVNRLLNKSGERSLVEHYQDVYRDDQPGFIEMQRQLRQLADYAGKKKIHLYLAMTPDVHNLKDYPFGFIHDKMRSIGQANGYRFVDLLPALGKLSPDQVWAMPGDPHPNALGHKLMADAILPVLDQ</sequence>
<evidence type="ECO:0000313" key="3">
    <source>
        <dbReference type="EMBL" id="TWB87276.1"/>
    </source>
</evidence>
<dbReference type="Gene3D" id="3.40.50.1110">
    <property type="entry name" value="SGNH hydrolase"/>
    <property type="match status" value="1"/>
</dbReference>
<dbReference type="Proteomes" id="UP000321304">
    <property type="component" value="Unassembled WGS sequence"/>
</dbReference>
<dbReference type="InterPro" id="IPR036514">
    <property type="entry name" value="SGNH_hydro_sf"/>
</dbReference>
<feature type="domain" description="SGNH hydrolase-type esterase" evidence="2">
    <location>
        <begin position="98"/>
        <end position="308"/>
    </location>
</feature>
<dbReference type="RefSeq" id="WP_146992725.1">
    <property type="nucleotide sequence ID" value="NZ_VITY01000022.1"/>
</dbReference>